<feature type="transmembrane region" description="Helical" evidence="17">
    <location>
        <begin position="1066"/>
        <end position="1087"/>
    </location>
</feature>
<evidence type="ECO:0000256" key="9">
    <source>
        <dbReference type="ARBA" id="ARBA00022842"/>
    </source>
</evidence>
<dbReference type="NCBIfam" id="TIGR01652">
    <property type="entry name" value="ATPase-Plipid"/>
    <property type="match status" value="1"/>
</dbReference>
<evidence type="ECO:0000259" key="19">
    <source>
        <dbReference type="Pfam" id="PF16209"/>
    </source>
</evidence>
<feature type="binding site" evidence="15">
    <location>
        <position position="466"/>
    </location>
    <ligand>
        <name>ATP</name>
        <dbReference type="ChEBI" id="CHEBI:30616"/>
    </ligand>
</feature>
<dbReference type="GO" id="GO:0000287">
    <property type="term" value="F:magnesium ion binding"/>
    <property type="evidence" value="ECO:0007669"/>
    <property type="project" value="UniProtKB-UniRule"/>
</dbReference>
<feature type="domain" description="P-type ATPase N-terminal" evidence="19">
    <location>
        <begin position="102"/>
        <end position="154"/>
    </location>
</feature>
<evidence type="ECO:0000256" key="2">
    <source>
        <dbReference type="ARBA" id="ARBA00004236"/>
    </source>
</evidence>
<evidence type="ECO:0000256" key="6">
    <source>
        <dbReference type="ARBA" id="ARBA00022723"/>
    </source>
</evidence>
<gene>
    <name evidence="21" type="ORF">ACA1_069920</name>
</gene>
<comment type="cofactor">
    <cofactor evidence="16">
        <name>Mg(2+)</name>
        <dbReference type="ChEBI" id="CHEBI:18420"/>
    </cofactor>
</comment>
<feature type="binding site" evidence="15">
    <location>
        <position position="770"/>
    </location>
    <ligand>
        <name>ATP</name>
        <dbReference type="ChEBI" id="CHEBI:30616"/>
    </ligand>
</feature>
<feature type="binding site" evidence="15">
    <location>
        <position position="885"/>
    </location>
    <ligand>
        <name>ATP</name>
        <dbReference type="ChEBI" id="CHEBI:30616"/>
    </ligand>
</feature>
<dbReference type="Pfam" id="PF16212">
    <property type="entry name" value="PhoLip_ATPase_C"/>
    <property type="match status" value="1"/>
</dbReference>
<proteinExistence type="inferred from homology"/>
<sequence>MLQQPAGDLLSTNTSLDEVPAMMQHQPRASAVGGRHEGGDHDSDGSSGDETETAPLLNKHSSSGSGGHDGKKGDGDGGGGRERRLRINGDGTWREGAAIKKGNNAVTTSKYTILTFIPKNLIEQFKRLANIYFLMISGFQLIPGLSPTGRFTTLVPLVIVLTITALKEIVEDIARHRQDAAVNNTEVEITRNGQLTVVKWHQARHSVSVRVGDIVRLQEDQYIPADLILLSSSLPHGTAYIQTANLDGETNLKIRQALPETSHLTDPAALADLRGDIECEGPSRHLYSFSGSLHIEGSAPLSVGVKQLLLRGAMVRNTEWAYGIAVYTGHDTRLMQNSTESPHKRSNVERTTNWMILAVFAMQLLLCAGAAVANTIYTKQLEDAWYLQLEGSAAANGALSFITFIILLNNLIPISLYITMEIVKFGQAYFINHDLRMYHEASDTAAQARTSNLNEELGQISYIFSDKTGTLTQNRMLFRSCTVAGTVYGIPQTGPAPHDAEGAGSDDEEEEEEVVIAVPAHTRTSDSFTLTEREPDEGFDGEQLLAALNSQDTNEAQTVRHFLTLLAVCHTVVPQAKPDGTVAYMASSPDEAALVSAAQSMNFVFHYREPTSITIKVEGEDLDFEILNILEFTSERKRMSVICRCPDGRLRLYIKGADDVIFARLAADQPYAEVTMTNLQDFASAGLRTLCCAYAELDEEAYHRWNKEYKRAAVAILLREQRLSEVAEKIEKNLVLLGATGIEDKLQDGVPETIVKLSQAGIKIWVLTGDRQETAINIGYASGQLTADTDVIVLNVANPGATKRHIEQALTRLVPNAKAGVVIDGETLIAALEPDTRKLFLELCQGCRAVICCRVSPLQKAEVVRLVRENVKGAITLAIGDGANDVSMIKTWIFYSMTWQEAHVGIGISGEEGLQAARASDYAIAQFRFLSRLLLVHGRHSYHRLAKVILYSFYKNIVLYLTQYWFNLYNGWSGQSLYERWTLALYNVLFTLLPVIIVGFFDRDVSDRMALRYPGLYGTSRQRTQFNIWVFLGWLVNSVFHSVVVVVVIAFIHYDGIGDASGKNQGLWYMGSLAYAAVLLLVTGKLALEIRSWTYLHHVAVWGSLVVFLGFEAVWQIASALPFFPFGEEVFFVIFRQVATPQFYLALLIIIFIALLRDFTWKYVVRAYRPDTYHIIQEVEKVQRKRPRKKAEAGAARPYLGYSYSEESGGTAEAIAYGTFGKKHL</sequence>
<dbReference type="SUPFAM" id="SSF81660">
    <property type="entry name" value="Metal cation-transporting ATPase, ATP-binding domain N"/>
    <property type="match status" value="1"/>
</dbReference>
<feature type="transmembrane region" description="Helical" evidence="17">
    <location>
        <begin position="1099"/>
        <end position="1118"/>
    </location>
</feature>
<feature type="transmembrane region" description="Helical" evidence="17">
    <location>
        <begin position="397"/>
        <end position="418"/>
    </location>
</feature>
<keyword evidence="10 17" id="KW-1278">Translocase</keyword>
<feature type="binding site" evidence="16">
    <location>
        <position position="881"/>
    </location>
    <ligand>
        <name>Mg(2+)</name>
        <dbReference type="ChEBI" id="CHEBI:18420"/>
    </ligand>
</feature>
<dbReference type="InterPro" id="IPR032631">
    <property type="entry name" value="P-type_ATPase_N"/>
</dbReference>
<dbReference type="InterPro" id="IPR023214">
    <property type="entry name" value="HAD_sf"/>
</dbReference>
<dbReference type="STRING" id="1257118.L8HDU8"/>
<comment type="catalytic activity">
    <reaction evidence="13 17">
        <text>ATP + H2O + phospholipidSide 1 = ADP + phosphate + phospholipidSide 2.</text>
        <dbReference type="EC" id="7.6.2.1"/>
    </reaction>
</comment>
<evidence type="ECO:0000256" key="12">
    <source>
        <dbReference type="ARBA" id="ARBA00023136"/>
    </source>
</evidence>
<keyword evidence="22" id="KW-1185">Reference proteome</keyword>
<dbReference type="AlphaFoldDB" id="L8HDU8"/>
<feature type="transmembrane region" description="Helical" evidence="17">
    <location>
        <begin position="948"/>
        <end position="966"/>
    </location>
</feature>
<dbReference type="Gene3D" id="3.40.50.1000">
    <property type="entry name" value="HAD superfamily/HAD-like"/>
    <property type="match status" value="2"/>
</dbReference>
<dbReference type="EMBL" id="KB007857">
    <property type="protein sequence ID" value="ELR23407.1"/>
    <property type="molecule type" value="Genomic_DNA"/>
</dbReference>
<dbReference type="GO" id="GO:0016887">
    <property type="term" value="F:ATP hydrolysis activity"/>
    <property type="evidence" value="ECO:0007669"/>
    <property type="project" value="InterPro"/>
</dbReference>
<keyword evidence="12 17" id="KW-0472">Membrane</keyword>
<feature type="compositionally biased region" description="Basic and acidic residues" evidence="18">
    <location>
        <begin position="68"/>
        <end position="87"/>
    </location>
</feature>
<evidence type="ECO:0000256" key="11">
    <source>
        <dbReference type="ARBA" id="ARBA00022989"/>
    </source>
</evidence>
<dbReference type="PRINTS" id="PR00119">
    <property type="entry name" value="CATATPASE"/>
</dbReference>
<dbReference type="SUPFAM" id="SSF81665">
    <property type="entry name" value="Calcium ATPase, transmembrane domain M"/>
    <property type="match status" value="1"/>
</dbReference>
<dbReference type="Pfam" id="PF16209">
    <property type="entry name" value="PhoLip_ATPase_N"/>
    <property type="match status" value="1"/>
</dbReference>
<feature type="binding site" evidence="15">
    <location>
        <position position="884"/>
    </location>
    <ligand>
        <name>ATP</name>
        <dbReference type="ChEBI" id="CHEBI:30616"/>
    </ligand>
</feature>
<dbReference type="InterPro" id="IPR044492">
    <property type="entry name" value="P_typ_ATPase_HD_dom"/>
</dbReference>
<dbReference type="Gene3D" id="3.40.1110.10">
    <property type="entry name" value="Calcium-transporting ATPase, cytoplasmic domain N"/>
    <property type="match status" value="2"/>
</dbReference>
<dbReference type="Proteomes" id="UP000011083">
    <property type="component" value="Unassembled WGS sequence"/>
</dbReference>
<dbReference type="FunFam" id="3.40.1110.10:FF:000126">
    <property type="entry name" value="Phospholipid-transporting ATPase"/>
    <property type="match status" value="1"/>
</dbReference>
<dbReference type="OrthoDB" id="377733at2759"/>
<evidence type="ECO:0000256" key="4">
    <source>
        <dbReference type="ARBA" id="ARBA00022475"/>
    </source>
</evidence>
<evidence type="ECO:0000256" key="16">
    <source>
        <dbReference type="PIRSR" id="PIRSR606539-3"/>
    </source>
</evidence>
<comment type="similarity">
    <text evidence="3 17">Belongs to the cation transport ATPase (P-type) (TC 3.A.3) family. Type IV subfamily.</text>
</comment>
<dbReference type="InterPro" id="IPR008250">
    <property type="entry name" value="ATPase_P-typ_transduc_dom_A_sf"/>
</dbReference>
<feature type="active site" description="4-aspartylphosphate intermediate" evidence="14">
    <location>
        <position position="466"/>
    </location>
</feature>
<protein>
    <recommendedName>
        <fullName evidence="17">Phospholipid-transporting ATPase</fullName>
        <ecNumber evidence="17">7.6.2.1</ecNumber>
    </recommendedName>
</protein>
<evidence type="ECO:0000259" key="20">
    <source>
        <dbReference type="Pfam" id="PF16212"/>
    </source>
</evidence>
<feature type="transmembrane region" description="Helical" evidence="17">
    <location>
        <begin position="1130"/>
        <end position="1156"/>
    </location>
</feature>
<feature type="binding site" evidence="16">
    <location>
        <position position="885"/>
    </location>
    <ligand>
        <name>Mg(2+)</name>
        <dbReference type="ChEBI" id="CHEBI:18420"/>
    </ligand>
</feature>
<evidence type="ECO:0000256" key="18">
    <source>
        <dbReference type="SAM" id="MobiDB-lite"/>
    </source>
</evidence>
<feature type="binding site" evidence="15">
    <location>
        <position position="467"/>
    </location>
    <ligand>
        <name>ATP</name>
        <dbReference type="ChEBI" id="CHEBI:30616"/>
    </ligand>
</feature>
<dbReference type="VEuPathDB" id="AmoebaDB:ACA1_069920"/>
<feature type="region of interest" description="Disordered" evidence="18">
    <location>
        <begin position="491"/>
        <end position="511"/>
    </location>
</feature>
<evidence type="ECO:0000256" key="14">
    <source>
        <dbReference type="PIRSR" id="PIRSR606539-1"/>
    </source>
</evidence>
<dbReference type="PANTHER" id="PTHR24092:SF150">
    <property type="entry name" value="PHOSPHOLIPID-TRANSPORTING ATPASE"/>
    <property type="match status" value="1"/>
</dbReference>
<feature type="binding site" evidence="15">
    <location>
        <position position="768"/>
    </location>
    <ligand>
        <name>ATP</name>
        <dbReference type="ChEBI" id="CHEBI:30616"/>
    </ligand>
</feature>
<dbReference type="GO" id="GO:0005802">
    <property type="term" value="C:trans-Golgi network"/>
    <property type="evidence" value="ECO:0007669"/>
    <property type="project" value="TreeGrafter"/>
</dbReference>
<dbReference type="InterPro" id="IPR036412">
    <property type="entry name" value="HAD-like_sf"/>
</dbReference>
<dbReference type="RefSeq" id="XP_004352935.1">
    <property type="nucleotide sequence ID" value="XM_004352883.1"/>
</dbReference>
<dbReference type="InterPro" id="IPR023299">
    <property type="entry name" value="ATPase_P-typ_cyto_dom_N"/>
</dbReference>
<evidence type="ECO:0000256" key="10">
    <source>
        <dbReference type="ARBA" id="ARBA00022967"/>
    </source>
</evidence>
<dbReference type="Pfam" id="PF13246">
    <property type="entry name" value="Cation_ATPase"/>
    <property type="match status" value="1"/>
</dbReference>
<feature type="binding site" evidence="15">
    <location>
        <position position="688"/>
    </location>
    <ligand>
        <name>ATP</name>
        <dbReference type="ChEBI" id="CHEBI:30616"/>
    </ligand>
</feature>
<dbReference type="SUPFAM" id="SSF56784">
    <property type="entry name" value="HAD-like"/>
    <property type="match status" value="1"/>
</dbReference>
<feature type="binding site" evidence="16">
    <location>
        <position position="466"/>
    </location>
    <ligand>
        <name>Mg(2+)</name>
        <dbReference type="ChEBI" id="CHEBI:18420"/>
    </ligand>
</feature>
<dbReference type="SUPFAM" id="SSF81653">
    <property type="entry name" value="Calcium ATPase, transduction domain A"/>
    <property type="match status" value="1"/>
</dbReference>
<reference evidence="21 22" key="1">
    <citation type="journal article" date="2013" name="Genome Biol.">
        <title>Genome of Acanthamoeba castellanii highlights extensive lateral gene transfer and early evolution of tyrosine kinase signaling.</title>
        <authorList>
            <person name="Clarke M."/>
            <person name="Lohan A.J."/>
            <person name="Liu B."/>
            <person name="Lagkouvardos I."/>
            <person name="Roy S."/>
            <person name="Zafar N."/>
            <person name="Bertelli C."/>
            <person name="Schilde C."/>
            <person name="Kianianmomeni A."/>
            <person name="Burglin T.R."/>
            <person name="Frech C."/>
            <person name="Turcotte B."/>
            <person name="Kopec K.O."/>
            <person name="Synnott J.M."/>
            <person name="Choo C."/>
            <person name="Paponov I."/>
            <person name="Finkler A."/>
            <person name="Soon Heng Tan C."/>
            <person name="Hutchins A.P."/>
            <person name="Weinmeier T."/>
            <person name="Rattei T."/>
            <person name="Chu J.S."/>
            <person name="Gimenez G."/>
            <person name="Irimia M."/>
            <person name="Rigden D.J."/>
            <person name="Fitzpatrick D.A."/>
            <person name="Lorenzo-Morales J."/>
            <person name="Bateman A."/>
            <person name="Chiu C.H."/>
            <person name="Tang P."/>
            <person name="Hegemann P."/>
            <person name="Fromm H."/>
            <person name="Raoult D."/>
            <person name="Greub G."/>
            <person name="Miranda-Saavedra D."/>
            <person name="Chen N."/>
            <person name="Nash P."/>
            <person name="Ginger M.L."/>
            <person name="Horn M."/>
            <person name="Schaap P."/>
            <person name="Caler L."/>
            <person name="Loftus B."/>
        </authorList>
    </citation>
    <scope>NUCLEOTIDE SEQUENCE [LARGE SCALE GENOMIC DNA]</scope>
    <source>
        <strain evidence="21 22">Neff</strain>
    </source>
</reference>
<dbReference type="SFLD" id="SFLDG00002">
    <property type="entry name" value="C1.7:_P-type_atpase_like"/>
    <property type="match status" value="1"/>
</dbReference>
<dbReference type="FunFam" id="3.40.50.1000:FF:000001">
    <property type="entry name" value="Phospholipid-transporting ATPase IC"/>
    <property type="match status" value="1"/>
</dbReference>
<feature type="binding site" evidence="15">
    <location>
        <position position="854"/>
    </location>
    <ligand>
        <name>ATP</name>
        <dbReference type="ChEBI" id="CHEBI:30616"/>
    </ligand>
</feature>
<dbReference type="InterPro" id="IPR018303">
    <property type="entry name" value="ATPase_P-typ_P_site"/>
</dbReference>
<evidence type="ECO:0000256" key="17">
    <source>
        <dbReference type="RuleBase" id="RU362033"/>
    </source>
</evidence>
<evidence type="ECO:0000313" key="21">
    <source>
        <dbReference type="EMBL" id="ELR23407.1"/>
    </source>
</evidence>
<dbReference type="NCBIfam" id="TIGR01494">
    <property type="entry name" value="ATPase_P-type"/>
    <property type="match status" value="1"/>
</dbReference>
<feature type="transmembrane region" description="Helical" evidence="17">
    <location>
        <begin position="986"/>
        <end position="1005"/>
    </location>
</feature>
<dbReference type="EC" id="7.6.2.1" evidence="17"/>
<dbReference type="SFLD" id="SFLDF00027">
    <property type="entry name" value="p-type_atpase"/>
    <property type="match status" value="1"/>
</dbReference>
<feature type="transmembrane region" description="Helical" evidence="17">
    <location>
        <begin position="151"/>
        <end position="170"/>
    </location>
</feature>
<keyword evidence="8 15" id="KW-0067">ATP-binding</keyword>
<accession>L8HDU8</accession>
<dbReference type="GO" id="GO:0045332">
    <property type="term" value="P:phospholipid translocation"/>
    <property type="evidence" value="ECO:0007669"/>
    <property type="project" value="TreeGrafter"/>
</dbReference>
<dbReference type="OMA" id="KHTYKKT"/>
<dbReference type="InterPro" id="IPR006539">
    <property type="entry name" value="P-type_ATPase_IV"/>
</dbReference>
<feature type="transmembrane region" description="Helical" evidence="17">
    <location>
        <begin position="1026"/>
        <end position="1054"/>
    </location>
</feature>
<dbReference type="GeneID" id="14924381"/>
<dbReference type="PANTHER" id="PTHR24092">
    <property type="entry name" value="PROBABLE PHOSPHOLIPID-TRANSPORTING ATPASE"/>
    <property type="match status" value="1"/>
</dbReference>
<organism evidence="21 22">
    <name type="scientific">Acanthamoeba castellanii (strain ATCC 30010 / Neff)</name>
    <dbReference type="NCBI Taxonomy" id="1257118"/>
    <lineage>
        <taxon>Eukaryota</taxon>
        <taxon>Amoebozoa</taxon>
        <taxon>Discosea</taxon>
        <taxon>Longamoebia</taxon>
        <taxon>Centramoebida</taxon>
        <taxon>Acanthamoebidae</taxon>
        <taxon>Acanthamoeba</taxon>
    </lineage>
</organism>
<evidence type="ECO:0000256" key="15">
    <source>
        <dbReference type="PIRSR" id="PIRSR606539-2"/>
    </source>
</evidence>
<feature type="binding site" evidence="15">
    <location>
        <position position="632"/>
    </location>
    <ligand>
        <name>ATP</name>
        <dbReference type="ChEBI" id="CHEBI:30616"/>
    </ligand>
</feature>
<feature type="binding site" evidence="15">
    <location>
        <position position="468"/>
    </location>
    <ligand>
        <name>ATP</name>
        <dbReference type="ChEBI" id="CHEBI:30616"/>
    </ligand>
</feature>
<keyword evidence="9 16" id="KW-0460">Magnesium</keyword>
<feature type="binding site" evidence="15">
    <location>
        <position position="769"/>
    </location>
    <ligand>
        <name>ATP</name>
        <dbReference type="ChEBI" id="CHEBI:30616"/>
    </ligand>
</feature>
<feature type="binding site" evidence="15">
    <location>
        <position position="655"/>
    </location>
    <ligand>
        <name>ATP</name>
        <dbReference type="ChEBI" id="CHEBI:30616"/>
    </ligand>
</feature>
<dbReference type="InterPro" id="IPR023298">
    <property type="entry name" value="ATPase_P-typ_TM_dom_sf"/>
</dbReference>
<evidence type="ECO:0000256" key="5">
    <source>
        <dbReference type="ARBA" id="ARBA00022692"/>
    </source>
</evidence>
<comment type="subcellular location">
    <subcellularLocation>
        <location evidence="2">Cell membrane</location>
    </subcellularLocation>
    <subcellularLocation>
        <location evidence="1 17">Membrane</location>
        <topology evidence="1 17">Multi-pass membrane protein</topology>
    </subcellularLocation>
</comment>
<dbReference type="KEGG" id="acan:ACA1_069920"/>
<dbReference type="GO" id="GO:0005524">
    <property type="term" value="F:ATP binding"/>
    <property type="evidence" value="ECO:0007669"/>
    <property type="project" value="UniProtKB-UniRule"/>
</dbReference>
<dbReference type="InterPro" id="IPR032630">
    <property type="entry name" value="P_typ_ATPase_c"/>
</dbReference>
<dbReference type="FunFam" id="2.70.150.10:FF:000021">
    <property type="entry name" value="Phospholipid-transporting ATPase"/>
    <property type="match status" value="1"/>
</dbReference>
<feature type="binding site" evidence="15">
    <location>
        <position position="860"/>
    </location>
    <ligand>
        <name>ATP</name>
        <dbReference type="ChEBI" id="CHEBI:30616"/>
    </ligand>
</feature>
<dbReference type="FunFam" id="3.40.50.1000:FF:000014">
    <property type="entry name" value="Phospholipid-transporting ATPase"/>
    <property type="match status" value="1"/>
</dbReference>
<dbReference type="GO" id="GO:0140326">
    <property type="term" value="F:ATPase-coupled intramembrane lipid transporter activity"/>
    <property type="evidence" value="ECO:0007669"/>
    <property type="project" value="UniProtKB-EC"/>
</dbReference>
<dbReference type="Gene3D" id="2.70.150.10">
    <property type="entry name" value="Calcium-transporting ATPase, cytoplasmic transduction domain A"/>
    <property type="match status" value="1"/>
</dbReference>
<feature type="region of interest" description="Disordered" evidence="18">
    <location>
        <begin position="1"/>
        <end position="91"/>
    </location>
</feature>
<evidence type="ECO:0000256" key="3">
    <source>
        <dbReference type="ARBA" id="ARBA00008109"/>
    </source>
</evidence>
<dbReference type="GO" id="GO:0005886">
    <property type="term" value="C:plasma membrane"/>
    <property type="evidence" value="ECO:0007669"/>
    <property type="project" value="UniProtKB-SubCell"/>
</dbReference>
<keyword evidence="7 15" id="KW-0547">Nucleotide-binding</keyword>
<evidence type="ECO:0000313" key="22">
    <source>
        <dbReference type="Proteomes" id="UP000011083"/>
    </source>
</evidence>
<keyword evidence="11 17" id="KW-1133">Transmembrane helix</keyword>
<dbReference type="InterPro" id="IPR001757">
    <property type="entry name" value="P_typ_ATPase"/>
</dbReference>
<feature type="binding site" evidence="15">
    <location>
        <position position="591"/>
    </location>
    <ligand>
        <name>ATP</name>
        <dbReference type="ChEBI" id="CHEBI:30616"/>
    </ligand>
</feature>
<name>L8HDU8_ACACF</name>
<keyword evidence="4" id="KW-1003">Cell membrane</keyword>
<evidence type="ECO:0000256" key="8">
    <source>
        <dbReference type="ARBA" id="ARBA00022840"/>
    </source>
</evidence>
<evidence type="ECO:0000256" key="1">
    <source>
        <dbReference type="ARBA" id="ARBA00004141"/>
    </source>
</evidence>
<dbReference type="CDD" id="cd02073">
    <property type="entry name" value="P-type_ATPase_APLT_Dnf-like"/>
    <property type="match status" value="1"/>
</dbReference>
<dbReference type="SFLD" id="SFLDS00003">
    <property type="entry name" value="Haloacid_Dehalogenase"/>
    <property type="match status" value="1"/>
</dbReference>
<feature type="compositionally biased region" description="Basic and acidic residues" evidence="18">
    <location>
        <begin position="34"/>
        <end position="44"/>
    </location>
</feature>
<evidence type="ECO:0000256" key="13">
    <source>
        <dbReference type="ARBA" id="ARBA00034036"/>
    </source>
</evidence>
<feature type="binding site" evidence="16">
    <location>
        <position position="468"/>
    </location>
    <ligand>
        <name>Mg(2+)</name>
        <dbReference type="ChEBI" id="CHEBI:18420"/>
    </ligand>
</feature>
<evidence type="ECO:0000256" key="7">
    <source>
        <dbReference type="ARBA" id="ARBA00022741"/>
    </source>
</evidence>
<keyword evidence="6 16" id="KW-0479">Metal-binding</keyword>
<dbReference type="PROSITE" id="PS00154">
    <property type="entry name" value="ATPASE_E1_E2"/>
    <property type="match status" value="1"/>
</dbReference>
<keyword evidence="5 17" id="KW-0812">Transmembrane</keyword>
<feature type="domain" description="P-type ATPase C-terminal" evidence="20">
    <location>
        <begin position="917"/>
        <end position="1170"/>
    </location>
</feature>
<feature type="transmembrane region" description="Helical" evidence="17">
    <location>
        <begin position="354"/>
        <end position="377"/>
    </location>
</feature>